<dbReference type="InterPro" id="IPR013780">
    <property type="entry name" value="Glyco_hydro_b"/>
</dbReference>
<dbReference type="SUPFAM" id="SSF51445">
    <property type="entry name" value="(Trans)glycosidases"/>
    <property type="match status" value="1"/>
</dbReference>
<evidence type="ECO:0000256" key="2">
    <source>
        <dbReference type="ARBA" id="ARBA00012755"/>
    </source>
</evidence>
<dbReference type="AlphaFoldDB" id="A0A4U0QS45"/>
<dbReference type="InterPro" id="IPR002252">
    <property type="entry name" value="Glyco_hydro_36"/>
</dbReference>
<dbReference type="Pfam" id="PF02065">
    <property type="entry name" value="Melibiase"/>
    <property type="match status" value="1"/>
</dbReference>
<comment type="caution">
    <text evidence="7">The sequence shown here is derived from an EMBL/GenBank/DDBJ whole genome shotgun (WGS) entry which is preliminary data.</text>
</comment>
<feature type="domain" description="Glycosyl hydrolase family 36 N-terminal" evidence="6">
    <location>
        <begin position="25"/>
        <end position="234"/>
    </location>
</feature>
<evidence type="ECO:0000313" key="7">
    <source>
        <dbReference type="EMBL" id="TJZ84400.1"/>
    </source>
</evidence>
<dbReference type="InterPro" id="IPR031705">
    <property type="entry name" value="Glyco_hydro_36_C"/>
</dbReference>
<dbReference type="PANTHER" id="PTHR43053">
    <property type="entry name" value="GLYCOSIDASE FAMILY 31"/>
    <property type="match status" value="1"/>
</dbReference>
<dbReference type="Proteomes" id="UP000306223">
    <property type="component" value="Unassembled WGS sequence"/>
</dbReference>
<reference evidence="7 8" key="1">
    <citation type="submission" date="2019-04" db="EMBL/GenBank/DDBJ databases">
        <authorList>
            <person name="Li J."/>
        </authorList>
    </citation>
    <scope>NUCLEOTIDE SEQUENCE [LARGE SCALE GENOMIC DNA]</scope>
    <source>
        <strain evidence="7 8">CCTCC AB2016182</strain>
    </source>
</reference>
<dbReference type="CDD" id="cd14791">
    <property type="entry name" value="GH36"/>
    <property type="match status" value="1"/>
</dbReference>
<dbReference type="PRINTS" id="PR00743">
    <property type="entry name" value="GLHYDRLASE36"/>
</dbReference>
<gene>
    <name evidence="7" type="ORF">FA740_09725</name>
</gene>
<comment type="catalytic activity">
    <reaction evidence="1">
        <text>Hydrolysis of terminal, non-reducing alpha-D-galactose residues in alpha-D-galactosides, including galactose oligosaccharides, galactomannans and galactolipids.</text>
        <dbReference type="EC" id="3.2.1.22"/>
    </reaction>
</comment>
<sequence length="680" mass="74529">MTLWRIDTPAQTMVLGSDGGMACCHYWGAPLALDTDLEALVAAGAGGITGGMLDALPPLSLIPEARRSFPGQPGLVAFQNGLPLEPEWRFDGADQGDALTLRHVAPGLRLDITIRAMDHGLIGLSARLTADAALTLHHLALALPVPAHLTQLTELAGRWTREFQPVTSTLDHGARLRDARTGRSGHEHPPHLWLTAPGTTNTGGEAVALHYGWSGGHRMLVEALPEGRRQIQLGHCSGSERAPGTMFQTAEIWLARGDRGLNSVAIPFQRAIRDALPPARQPRPVHYNGWEAIYFRHDAAELSDIAERAAALGAERFVLDDGWFGRRDDDTSSLGDWAIDPRKHSHGFQPLIDKLRALNMRFGLWFEPEMINEDSDLYRAHPDWVLGPADQIRGRNQLHLDMARDDVRDHLFHRIGGILGAWDIDYVKWDHNRLTPWPDAGQTRGVYALLDRLRAAHPGVEFESCASGGGRIDAGILTRCGRVWLSDSNDAIERLRIQHHAAMLLPACVTGSHVGPRDCHTSGRVLPMALRAWTAAQRHMGFEMDPRELTDPEAETVNRVTAWWKANRDWMMAGDIWRLDRPAGALAEMQMAADGHRLVVFAAQIDAPVAVQPPPLRLTGLDPAAHYRLTMLEHPRGHPSSPVALSRGPVTLPGAALMAQGVALPPAFPQTIAVIEGVKL</sequence>
<dbReference type="InterPro" id="IPR013785">
    <property type="entry name" value="Aldolase_TIM"/>
</dbReference>
<dbReference type="Gene3D" id="2.60.40.1180">
    <property type="entry name" value="Golgi alpha-mannosidase II"/>
    <property type="match status" value="1"/>
</dbReference>
<dbReference type="Gene3D" id="2.70.98.60">
    <property type="entry name" value="alpha-galactosidase from lactobacil brevis"/>
    <property type="match status" value="1"/>
</dbReference>
<evidence type="ECO:0000313" key="8">
    <source>
        <dbReference type="Proteomes" id="UP000306223"/>
    </source>
</evidence>
<dbReference type="PANTHER" id="PTHR43053:SF3">
    <property type="entry name" value="ALPHA-GALACTOSIDASE C-RELATED"/>
    <property type="match status" value="1"/>
</dbReference>
<dbReference type="EMBL" id="SUNH01000012">
    <property type="protein sequence ID" value="TJZ84400.1"/>
    <property type="molecule type" value="Genomic_DNA"/>
</dbReference>
<evidence type="ECO:0000259" key="5">
    <source>
        <dbReference type="Pfam" id="PF16874"/>
    </source>
</evidence>
<dbReference type="GO" id="GO:0004557">
    <property type="term" value="F:alpha-galactosidase activity"/>
    <property type="evidence" value="ECO:0007669"/>
    <property type="project" value="UniProtKB-EC"/>
</dbReference>
<evidence type="ECO:0000259" key="6">
    <source>
        <dbReference type="Pfam" id="PF16875"/>
    </source>
</evidence>
<dbReference type="EC" id="3.2.1.22" evidence="2"/>
<protein>
    <recommendedName>
        <fullName evidence="2">alpha-galactosidase</fullName>
        <ecNumber evidence="2">3.2.1.22</ecNumber>
    </recommendedName>
</protein>
<organism evidence="7 8">
    <name type="scientific">Paracoccus hibiscisoli</name>
    <dbReference type="NCBI Taxonomy" id="2023261"/>
    <lineage>
        <taxon>Bacteria</taxon>
        <taxon>Pseudomonadati</taxon>
        <taxon>Pseudomonadota</taxon>
        <taxon>Alphaproteobacteria</taxon>
        <taxon>Rhodobacterales</taxon>
        <taxon>Paracoccaceae</taxon>
        <taxon>Paracoccus</taxon>
    </lineage>
</organism>
<dbReference type="InterPro" id="IPR038417">
    <property type="entry name" value="Alpga-gal_N_sf"/>
</dbReference>
<keyword evidence="8" id="KW-1185">Reference proteome</keyword>
<dbReference type="OrthoDB" id="9758822at2"/>
<dbReference type="Gene3D" id="3.20.20.70">
    <property type="entry name" value="Aldolase class I"/>
    <property type="match status" value="1"/>
</dbReference>
<proteinExistence type="predicted"/>
<dbReference type="Pfam" id="PF16874">
    <property type="entry name" value="Glyco_hydro_36C"/>
    <property type="match status" value="1"/>
</dbReference>
<feature type="domain" description="Glycosyl hydrolase family 36 C-terminal" evidence="5">
    <location>
        <begin position="589"/>
        <end position="666"/>
    </location>
</feature>
<dbReference type="Pfam" id="PF16875">
    <property type="entry name" value="Glyco_hydro_36N"/>
    <property type="match status" value="1"/>
</dbReference>
<dbReference type="InterPro" id="IPR050985">
    <property type="entry name" value="Alpha-glycosidase_related"/>
</dbReference>
<keyword evidence="3" id="KW-0378">Hydrolase</keyword>
<dbReference type="InterPro" id="IPR017853">
    <property type="entry name" value="GH"/>
</dbReference>
<evidence type="ECO:0000256" key="3">
    <source>
        <dbReference type="ARBA" id="ARBA00022801"/>
    </source>
</evidence>
<accession>A0A4U0QS45</accession>
<name>A0A4U0QS45_9RHOB</name>
<dbReference type="RefSeq" id="WP_136856578.1">
    <property type="nucleotide sequence ID" value="NZ_SUNH01000012.1"/>
</dbReference>
<evidence type="ECO:0000256" key="1">
    <source>
        <dbReference type="ARBA" id="ARBA00001255"/>
    </source>
</evidence>
<dbReference type="GO" id="GO:0016052">
    <property type="term" value="P:carbohydrate catabolic process"/>
    <property type="evidence" value="ECO:0007669"/>
    <property type="project" value="InterPro"/>
</dbReference>
<keyword evidence="4" id="KW-0326">Glycosidase</keyword>
<dbReference type="FunFam" id="3.20.20.70:FF:000118">
    <property type="entry name" value="Alpha-galactosidase"/>
    <property type="match status" value="1"/>
</dbReference>
<dbReference type="InterPro" id="IPR031704">
    <property type="entry name" value="Glyco_hydro_36_N"/>
</dbReference>
<evidence type="ECO:0000256" key="4">
    <source>
        <dbReference type="ARBA" id="ARBA00023295"/>
    </source>
</evidence>